<dbReference type="EMBL" id="BONC01000124">
    <property type="protein sequence ID" value="GIF61707.1"/>
    <property type="molecule type" value="Genomic_DNA"/>
</dbReference>
<dbReference type="Gene3D" id="3.40.630.30">
    <property type="match status" value="1"/>
</dbReference>
<sequence>MPTVTTVASNSVPFTDLQTVFGRRGAAAGCQCQRYKLNPREHFAGFPVAERVDRLRAQAEDPSGLVAYLDDEPVGWCAVEPRPAYHGMVRNQRVPWLDRTEDRADETVWAVTCFVTRAGFRKRGVAGELARATVPHARSGGARAVEGYPILTKKVLLTELHVGTAGMFEAAGFVEVARPTLRRAVYRVDL</sequence>
<dbReference type="Pfam" id="PF00583">
    <property type="entry name" value="Acetyltransf_1"/>
    <property type="match status" value="1"/>
</dbReference>
<comment type="caution">
    <text evidence="2">The sequence shown here is derived from an EMBL/GenBank/DDBJ whole genome shotgun (WGS) entry which is preliminary data.</text>
</comment>
<feature type="domain" description="N-acetyltransferase" evidence="1">
    <location>
        <begin position="12"/>
        <end position="190"/>
    </location>
</feature>
<evidence type="ECO:0000313" key="3">
    <source>
        <dbReference type="Proteomes" id="UP000624325"/>
    </source>
</evidence>
<dbReference type="InterPro" id="IPR016181">
    <property type="entry name" value="Acyl_CoA_acyltransferase"/>
</dbReference>
<organism evidence="2 3">
    <name type="scientific">Asanoa iriomotensis</name>
    <dbReference type="NCBI Taxonomy" id="234613"/>
    <lineage>
        <taxon>Bacteria</taxon>
        <taxon>Bacillati</taxon>
        <taxon>Actinomycetota</taxon>
        <taxon>Actinomycetes</taxon>
        <taxon>Micromonosporales</taxon>
        <taxon>Micromonosporaceae</taxon>
        <taxon>Asanoa</taxon>
    </lineage>
</organism>
<name>A0ABQ4CFZ6_9ACTN</name>
<protein>
    <recommendedName>
        <fullName evidence="1">N-acetyltransferase domain-containing protein</fullName>
    </recommendedName>
</protein>
<dbReference type="Proteomes" id="UP000624325">
    <property type="component" value="Unassembled WGS sequence"/>
</dbReference>
<reference evidence="2 3" key="1">
    <citation type="submission" date="2021-01" db="EMBL/GenBank/DDBJ databases">
        <title>Whole genome shotgun sequence of Asanoa iriomotensis NBRC 100142.</title>
        <authorList>
            <person name="Komaki H."/>
            <person name="Tamura T."/>
        </authorList>
    </citation>
    <scope>NUCLEOTIDE SEQUENCE [LARGE SCALE GENOMIC DNA]</scope>
    <source>
        <strain evidence="2 3">NBRC 100142</strain>
    </source>
</reference>
<dbReference type="SUPFAM" id="SSF55729">
    <property type="entry name" value="Acyl-CoA N-acyltransferases (Nat)"/>
    <property type="match status" value="1"/>
</dbReference>
<dbReference type="PROSITE" id="PS51186">
    <property type="entry name" value="GNAT"/>
    <property type="match status" value="1"/>
</dbReference>
<gene>
    <name evidence="2" type="ORF">Air01nite_78020</name>
</gene>
<evidence type="ECO:0000259" key="1">
    <source>
        <dbReference type="PROSITE" id="PS51186"/>
    </source>
</evidence>
<dbReference type="InterPro" id="IPR000182">
    <property type="entry name" value="GNAT_dom"/>
</dbReference>
<dbReference type="RefSeq" id="WP_203708522.1">
    <property type="nucleotide sequence ID" value="NZ_BAAALU010000048.1"/>
</dbReference>
<keyword evidence="3" id="KW-1185">Reference proteome</keyword>
<accession>A0ABQ4CFZ6</accession>
<dbReference type="CDD" id="cd04301">
    <property type="entry name" value="NAT_SF"/>
    <property type="match status" value="1"/>
</dbReference>
<evidence type="ECO:0000313" key="2">
    <source>
        <dbReference type="EMBL" id="GIF61707.1"/>
    </source>
</evidence>
<proteinExistence type="predicted"/>